<name>A0A8H7RXJ0_9FUNG</name>
<dbReference type="SMART" id="SM00913">
    <property type="entry name" value="IBN_N"/>
    <property type="match status" value="1"/>
</dbReference>
<dbReference type="PROSITE" id="PS50166">
    <property type="entry name" value="IMPORTIN_B_NT"/>
    <property type="match status" value="1"/>
</dbReference>
<evidence type="ECO:0000313" key="4">
    <source>
        <dbReference type="Proteomes" id="UP000646827"/>
    </source>
</evidence>
<dbReference type="GO" id="GO:0031267">
    <property type="term" value="F:small GTPase binding"/>
    <property type="evidence" value="ECO:0007669"/>
    <property type="project" value="InterPro"/>
</dbReference>
<dbReference type="GO" id="GO:0005049">
    <property type="term" value="F:nuclear export signal receptor activity"/>
    <property type="evidence" value="ECO:0007669"/>
    <property type="project" value="InterPro"/>
</dbReference>
<dbReference type="InterPro" id="IPR016024">
    <property type="entry name" value="ARM-type_fold"/>
</dbReference>
<gene>
    <name evidence="3" type="ORF">INT45_011918</name>
</gene>
<organism evidence="3 4">
    <name type="scientific">Circinella minor</name>
    <dbReference type="NCBI Taxonomy" id="1195481"/>
    <lineage>
        <taxon>Eukaryota</taxon>
        <taxon>Fungi</taxon>
        <taxon>Fungi incertae sedis</taxon>
        <taxon>Mucoromycota</taxon>
        <taxon>Mucoromycotina</taxon>
        <taxon>Mucoromycetes</taxon>
        <taxon>Mucorales</taxon>
        <taxon>Lichtheimiaceae</taxon>
        <taxon>Circinella</taxon>
    </lineage>
</organism>
<comment type="caution">
    <text evidence="3">The sequence shown here is derived from an EMBL/GenBank/DDBJ whole genome shotgun (WGS) entry which is preliminary data.</text>
</comment>
<dbReference type="InterPro" id="IPR001494">
    <property type="entry name" value="Importin-beta_N"/>
</dbReference>
<dbReference type="Pfam" id="PF03810">
    <property type="entry name" value="IBN_N"/>
    <property type="match status" value="1"/>
</dbReference>
<dbReference type="PANTHER" id="PTHR11223">
    <property type="entry name" value="EXPORTIN 1/5"/>
    <property type="match status" value="1"/>
</dbReference>
<dbReference type="GO" id="GO:0005737">
    <property type="term" value="C:cytoplasm"/>
    <property type="evidence" value="ECO:0007669"/>
    <property type="project" value="TreeGrafter"/>
</dbReference>
<accession>A0A8H7RXJ0</accession>
<dbReference type="InterPro" id="IPR045065">
    <property type="entry name" value="XPO1/5"/>
</dbReference>
<evidence type="ECO:0000259" key="2">
    <source>
        <dbReference type="PROSITE" id="PS50166"/>
    </source>
</evidence>
<feature type="domain" description="Importin N-terminal" evidence="2">
    <location>
        <begin position="29"/>
        <end position="95"/>
    </location>
</feature>
<dbReference type="OrthoDB" id="27218at2759"/>
<reference evidence="3 4" key="1">
    <citation type="submission" date="2020-12" db="EMBL/GenBank/DDBJ databases">
        <title>Metabolic potential, ecology and presence of endohyphal bacteria is reflected in genomic diversity of Mucoromycotina.</title>
        <authorList>
            <person name="Muszewska A."/>
            <person name="Okrasinska A."/>
            <person name="Steczkiewicz K."/>
            <person name="Drgas O."/>
            <person name="Orlowska M."/>
            <person name="Perlinska-Lenart U."/>
            <person name="Aleksandrzak-Piekarczyk T."/>
            <person name="Szatraj K."/>
            <person name="Zielenkiewicz U."/>
            <person name="Pilsyk S."/>
            <person name="Malc E."/>
            <person name="Mieczkowski P."/>
            <person name="Kruszewska J.S."/>
            <person name="Biernat P."/>
            <person name="Pawlowska J."/>
        </authorList>
    </citation>
    <scope>NUCLEOTIDE SEQUENCE [LARGE SCALE GENOMIC DNA]</scope>
    <source>
        <strain evidence="3 4">CBS 142.35</strain>
    </source>
</reference>
<sequence>ALFDHQGQFSVPQFDDIVRAFYAGDTTTTQPILTAFNQHPDSWQAVDQILERSNVLQAKFIALQILEKFISTRWKHLAQEQRLAIRDYIGSVIVSLSSSNITMQTEKVYLSKLNIVLVEVCS</sequence>
<evidence type="ECO:0000313" key="3">
    <source>
        <dbReference type="EMBL" id="KAG2218037.1"/>
    </source>
</evidence>
<protein>
    <recommendedName>
        <fullName evidence="2">Importin N-terminal domain-containing protein</fullName>
    </recommendedName>
</protein>
<dbReference type="EMBL" id="JAEPRB010000255">
    <property type="protein sequence ID" value="KAG2218037.1"/>
    <property type="molecule type" value="Genomic_DNA"/>
</dbReference>
<dbReference type="GO" id="GO:0006611">
    <property type="term" value="P:protein export from nucleus"/>
    <property type="evidence" value="ECO:0007669"/>
    <property type="project" value="InterPro"/>
</dbReference>
<dbReference type="Proteomes" id="UP000646827">
    <property type="component" value="Unassembled WGS sequence"/>
</dbReference>
<dbReference type="Gene3D" id="1.25.10.10">
    <property type="entry name" value="Leucine-rich Repeat Variant"/>
    <property type="match status" value="1"/>
</dbReference>
<dbReference type="AlphaFoldDB" id="A0A8H7RXJ0"/>
<dbReference type="GO" id="GO:0000055">
    <property type="term" value="P:ribosomal large subunit export from nucleus"/>
    <property type="evidence" value="ECO:0007669"/>
    <property type="project" value="TreeGrafter"/>
</dbReference>
<keyword evidence="4" id="KW-1185">Reference proteome</keyword>
<dbReference type="SUPFAM" id="SSF48371">
    <property type="entry name" value="ARM repeat"/>
    <property type="match status" value="1"/>
</dbReference>
<feature type="non-terminal residue" evidence="3">
    <location>
        <position position="1"/>
    </location>
</feature>
<dbReference type="GO" id="GO:0000056">
    <property type="term" value="P:ribosomal small subunit export from nucleus"/>
    <property type="evidence" value="ECO:0007669"/>
    <property type="project" value="TreeGrafter"/>
</dbReference>
<proteinExistence type="inferred from homology"/>
<dbReference type="PANTHER" id="PTHR11223:SF2">
    <property type="entry name" value="EXPORTIN-1"/>
    <property type="match status" value="1"/>
</dbReference>
<evidence type="ECO:0000256" key="1">
    <source>
        <dbReference type="ARBA" id="ARBA00009466"/>
    </source>
</evidence>
<dbReference type="InterPro" id="IPR011989">
    <property type="entry name" value="ARM-like"/>
</dbReference>
<dbReference type="GO" id="GO:0005634">
    <property type="term" value="C:nucleus"/>
    <property type="evidence" value="ECO:0007669"/>
    <property type="project" value="TreeGrafter"/>
</dbReference>
<comment type="similarity">
    <text evidence="1">Belongs to the exportin family.</text>
</comment>